<dbReference type="RefSeq" id="WP_168909181.1">
    <property type="nucleotide sequence ID" value="NZ_CP051428.1"/>
</dbReference>
<comment type="similarity">
    <text evidence="1">Belongs to the peptidase C59 family.</text>
</comment>
<dbReference type="AlphaFoldDB" id="A0A6H2H1X4"/>
<accession>A0A6H2H1X4</accession>
<gene>
    <name evidence="4" type="ORF">HGI30_20340</name>
</gene>
<organism evidence="4 5">
    <name type="scientific">Paenibacillus albicereus</name>
    <dbReference type="NCBI Taxonomy" id="2726185"/>
    <lineage>
        <taxon>Bacteria</taxon>
        <taxon>Bacillati</taxon>
        <taxon>Bacillota</taxon>
        <taxon>Bacilli</taxon>
        <taxon>Bacillales</taxon>
        <taxon>Paenibacillaceae</taxon>
        <taxon>Paenibacillus</taxon>
    </lineage>
</organism>
<name>A0A6H2H1X4_9BACL</name>
<dbReference type="InterPro" id="IPR029055">
    <property type="entry name" value="Ntn_hydrolases_N"/>
</dbReference>
<dbReference type="CDD" id="cd00542">
    <property type="entry name" value="Ntn_PVA"/>
    <property type="match status" value="1"/>
</dbReference>
<dbReference type="KEGG" id="palr:HGI30_20340"/>
<dbReference type="Gene3D" id="3.60.60.10">
    <property type="entry name" value="Penicillin V Acylase, Chain A"/>
    <property type="match status" value="1"/>
</dbReference>
<dbReference type="Proteomes" id="UP000502136">
    <property type="component" value="Chromosome"/>
</dbReference>
<evidence type="ECO:0000259" key="3">
    <source>
        <dbReference type="Pfam" id="PF02275"/>
    </source>
</evidence>
<sequence length="331" mass="38327">MCTAVTMTTSDRHSFLARNFDFSELPVDYKVYFLPRRYRWFNRAEDRYISSRYAVLGMGASPGEQQIGLFDGMNEHGLMGVVHYFDGFARYEEQPDVKKFNIAPFDYLLHVLSQFRLTDQIVEHLEKTRLVAIEFDILKRIPPLHWIFTDRNNRTIVIESTSEGVSVYRNKVGAFANSPDFRWHLVNLNLYVNLTPVNKAENVYWGDYQINRSPELSSGNYGIPGDYSSPSRFVRAAFLRNHIEPAATETEGLLNTLKILEYCAVQRGGEIEDGDPTFTLYTSSMCSQSGMYYFNTYEDSQVHAVNLFHNLDQDKVITYPVSREQSIKYRN</sequence>
<evidence type="ECO:0000256" key="2">
    <source>
        <dbReference type="ARBA" id="ARBA00022801"/>
    </source>
</evidence>
<reference evidence="4 5" key="1">
    <citation type="submission" date="2020-04" db="EMBL/GenBank/DDBJ databases">
        <title>Novel Paenibacillus strain UniB2 isolated from commercial digestive syrup.</title>
        <authorList>
            <person name="Thorat V."/>
            <person name="Kirdat K."/>
            <person name="Tiwarekar B."/>
            <person name="Yadav A."/>
        </authorList>
    </citation>
    <scope>NUCLEOTIDE SEQUENCE [LARGE SCALE GENOMIC DNA]</scope>
    <source>
        <strain evidence="4 5">UniB2</strain>
    </source>
</reference>
<dbReference type="PANTHER" id="PTHR35527:SF2">
    <property type="entry name" value="HYDROLASE"/>
    <property type="match status" value="1"/>
</dbReference>
<evidence type="ECO:0000313" key="4">
    <source>
        <dbReference type="EMBL" id="QJC53645.1"/>
    </source>
</evidence>
<dbReference type="InterPro" id="IPR052193">
    <property type="entry name" value="Peptidase_C59"/>
</dbReference>
<dbReference type="SUPFAM" id="SSF56235">
    <property type="entry name" value="N-terminal nucleophile aminohydrolases (Ntn hydrolases)"/>
    <property type="match status" value="1"/>
</dbReference>
<evidence type="ECO:0000313" key="5">
    <source>
        <dbReference type="Proteomes" id="UP000502136"/>
    </source>
</evidence>
<protein>
    <submittedName>
        <fullName evidence="4">Choloylglycine hydrolase family protein</fullName>
    </submittedName>
</protein>
<dbReference type="EMBL" id="CP051428">
    <property type="protein sequence ID" value="QJC53645.1"/>
    <property type="molecule type" value="Genomic_DNA"/>
</dbReference>
<keyword evidence="2 4" id="KW-0378">Hydrolase</keyword>
<dbReference type="Pfam" id="PF02275">
    <property type="entry name" value="CBAH"/>
    <property type="match status" value="1"/>
</dbReference>
<dbReference type="GO" id="GO:0016787">
    <property type="term" value="F:hydrolase activity"/>
    <property type="evidence" value="ECO:0007669"/>
    <property type="project" value="UniProtKB-KW"/>
</dbReference>
<dbReference type="InterPro" id="IPR029132">
    <property type="entry name" value="CBAH/NAAA_C"/>
</dbReference>
<keyword evidence="5" id="KW-1185">Reference proteome</keyword>
<dbReference type="PANTHER" id="PTHR35527">
    <property type="entry name" value="CHOLOYLGLYCINE HYDROLASE"/>
    <property type="match status" value="1"/>
</dbReference>
<proteinExistence type="inferred from homology"/>
<feature type="domain" description="Choloylglycine hydrolase/NAAA C-terminal" evidence="3">
    <location>
        <begin position="2"/>
        <end position="319"/>
    </location>
</feature>
<evidence type="ECO:0000256" key="1">
    <source>
        <dbReference type="ARBA" id="ARBA00006625"/>
    </source>
</evidence>